<reference evidence="1" key="1">
    <citation type="submission" date="2020-11" db="EMBL/GenBank/DDBJ databases">
        <authorList>
            <consortium name="DOE Joint Genome Institute"/>
            <person name="Ahrendt S."/>
            <person name="Riley R."/>
            <person name="Andreopoulos W."/>
            <person name="Labutti K."/>
            <person name="Pangilinan J."/>
            <person name="Ruiz-Duenas F.J."/>
            <person name="Barrasa J.M."/>
            <person name="Sanchez-Garcia M."/>
            <person name="Camarero S."/>
            <person name="Miyauchi S."/>
            <person name="Serrano A."/>
            <person name="Linde D."/>
            <person name="Babiker R."/>
            <person name="Drula E."/>
            <person name="Ayuso-Fernandez I."/>
            <person name="Pacheco R."/>
            <person name="Padilla G."/>
            <person name="Ferreira P."/>
            <person name="Barriuso J."/>
            <person name="Kellner H."/>
            <person name="Castanera R."/>
            <person name="Alfaro M."/>
            <person name="Ramirez L."/>
            <person name="Pisabarro A.G."/>
            <person name="Kuo A."/>
            <person name="Tritt A."/>
            <person name="Lipzen A."/>
            <person name="He G."/>
            <person name="Yan M."/>
            <person name="Ng V."/>
            <person name="Cullen D."/>
            <person name="Martin F."/>
            <person name="Rosso M.-N."/>
            <person name="Henrissat B."/>
            <person name="Hibbett D."/>
            <person name="Martinez A.T."/>
            <person name="Grigoriev I.V."/>
        </authorList>
    </citation>
    <scope>NUCLEOTIDE SEQUENCE</scope>
    <source>
        <strain evidence="1">CBS 247.69</strain>
    </source>
</reference>
<proteinExistence type="predicted"/>
<keyword evidence="2" id="KW-1185">Reference proteome</keyword>
<sequence length="381" mass="43299">MLASYIRRALSSSYLVRALQSGMTPLDAVRLAIETDGLLWTGLWIFLLSICFTYSVSSLGHPPRTPPPPTIKVPRNRIIEAQKRRLEITRAIERENARLLALEKGLKGGFPFLTLPLEIQFLVLSHSSDWISTYQSLICVSRHMYLSTLRGCLPHMAITLCTMRQVSSFFDILHSHPDVALLVHHLWVAPLRREDIRLGHTILRACTNVRVLACDARSLFVAVAKPSKFKHTMCRDLTLLLSRPQWEIHLNMPSGISFISQLTRLRVMSEGTVPRMLRFPKITQLSYVDRPPLNPSAVEYPWALDRPDILPSLQTVILTRRCGPPQRPPERIGPRLVVLHISREVVEMQNWCDGVRGKSLWDEAALIPLIDQSRGDVKVII</sequence>
<dbReference type="Proteomes" id="UP000807353">
    <property type="component" value="Unassembled WGS sequence"/>
</dbReference>
<comment type="caution">
    <text evidence="1">The sequence shown here is derived from an EMBL/GenBank/DDBJ whole genome shotgun (WGS) entry which is preliminary data.</text>
</comment>
<gene>
    <name evidence="1" type="ORF">BDZ94DRAFT_1252957</name>
</gene>
<name>A0A9P6CMH2_9AGAR</name>
<dbReference type="OrthoDB" id="2963292at2759"/>
<dbReference type="AlphaFoldDB" id="A0A9P6CMH2"/>
<accession>A0A9P6CMH2</accession>
<organism evidence="1 2">
    <name type="scientific">Collybia nuda</name>
    <dbReference type="NCBI Taxonomy" id="64659"/>
    <lineage>
        <taxon>Eukaryota</taxon>
        <taxon>Fungi</taxon>
        <taxon>Dikarya</taxon>
        <taxon>Basidiomycota</taxon>
        <taxon>Agaricomycotina</taxon>
        <taxon>Agaricomycetes</taxon>
        <taxon>Agaricomycetidae</taxon>
        <taxon>Agaricales</taxon>
        <taxon>Tricholomatineae</taxon>
        <taxon>Clitocybaceae</taxon>
        <taxon>Collybia</taxon>
    </lineage>
</organism>
<evidence type="ECO:0000313" key="2">
    <source>
        <dbReference type="Proteomes" id="UP000807353"/>
    </source>
</evidence>
<dbReference type="EMBL" id="MU150245">
    <property type="protein sequence ID" value="KAF9465713.1"/>
    <property type="molecule type" value="Genomic_DNA"/>
</dbReference>
<evidence type="ECO:0000313" key="1">
    <source>
        <dbReference type="EMBL" id="KAF9465713.1"/>
    </source>
</evidence>
<protein>
    <submittedName>
        <fullName evidence="1">Uncharacterized protein</fullName>
    </submittedName>
</protein>